<dbReference type="SMART" id="SM00855">
    <property type="entry name" value="PGAM"/>
    <property type="match status" value="1"/>
</dbReference>
<reference evidence="1 2" key="1">
    <citation type="journal article" date="2017" name="Mol. Plant">
        <title>The Genome of Medicinal Plant Macleaya cordata Provides New Insights into Benzylisoquinoline Alkaloids Metabolism.</title>
        <authorList>
            <person name="Liu X."/>
            <person name="Liu Y."/>
            <person name="Huang P."/>
            <person name="Ma Y."/>
            <person name="Qing Z."/>
            <person name="Tang Q."/>
            <person name="Cao H."/>
            <person name="Cheng P."/>
            <person name="Zheng Y."/>
            <person name="Yuan Z."/>
            <person name="Zhou Y."/>
            <person name="Liu J."/>
            <person name="Tang Z."/>
            <person name="Zhuo Y."/>
            <person name="Zhang Y."/>
            <person name="Yu L."/>
            <person name="Huang J."/>
            <person name="Yang P."/>
            <person name="Peng Q."/>
            <person name="Zhang J."/>
            <person name="Jiang W."/>
            <person name="Zhang Z."/>
            <person name="Lin K."/>
            <person name="Ro D.K."/>
            <person name="Chen X."/>
            <person name="Xiong X."/>
            <person name="Shang Y."/>
            <person name="Huang S."/>
            <person name="Zeng J."/>
        </authorList>
    </citation>
    <scope>NUCLEOTIDE SEQUENCE [LARGE SCALE GENOMIC DNA]</scope>
    <source>
        <strain evidence="2">cv. BLH2017</strain>
        <tissue evidence="1">Root</tissue>
    </source>
</reference>
<dbReference type="PANTHER" id="PTHR16469:SF27">
    <property type="entry name" value="UBIQUITIN-ASSOCIATED AND SH3 DOMAIN-CONTAINING BA-RELATED"/>
    <property type="match status" value="1"/>
</dbReference>
<proteinExistence type="predicted"/>
<dbReference type="InterPro" id="IPR029033">
    <property type="entry name" value="His_PPase_superfam"/>
</dbReference>
<dbReference type="STRING" id="56857.A0A200Q2H9"/>
<dbReference type="Gene3D" id="3.40.50.1240">
    <property type="entry name" value="Phosphoglycerate mutase-like"/>
    <property type="match status" value="1"/>
</dbReference>
<dbReference type="InterPro" id="IPR051710">
    <property type="entry name" value="Phosphatase_SH3-domain"/>
</dbReference>
<dbReference type="OMA" id="KIRAFCT"/>
<name>A0A200Q2H9_MACCD</name>
<dbReference type="OrthoDB" id="414418at2759"/>
<dbReference type="FunCoup" id="A0A200Q2H9">
    <property type="interactions" value="793"/>
</dbReference>
<sequence length="307" mass="33926">MARCFSCFGSSNKEKNHTDDDKRGTLNECSSSAQFHRVCSSSVPAVDRDSVQHVVVMRHGDRIDNAEPLWVSTAARPFDPPLAEPGKVRAFCTGRKLRNNLGFPIHRVFVSPFLRCIQTASEVISALCAINDDPLEMTSDNISIDPSKVKASIEYGLCELLNREAIGPKMAPKNGNWGFNVSELESMLPAGTVDKSVDRVYKELPRWEESIMEGRARYLRVIRALADKFPSENLLFVTHGEGIGAAVTAFMKDTTVYGVEYCAYAHLHRQIFFSSSGTFTTGNFEIVIPQDQSGVTTVPTSELALNL</sequence>
<dbReference type="Pfam" id="PF00300">
    <property type="entry name" value="His_Phos_1"/>
    <property type="match status" value="1"/>
</dbReference>
<comment type="caution">
    <text evidence="1">The sequence shown here is derived from an EMBL/GenBank/DDBJ whole genome shotgun (WGS) entry which is preliminary data.</text>
</comment>
<protein>
    <submittedName>
        <fullName evidence="1">Histidine phosphatase superfamily</fullName>
    </submittedName>
</protein>
<dbReference type="InterPro" id="IPR013078">
    <property type="entry name" value="His_Pase_superF_clade-1"/>
</dbReference>
<dbReference type="SUPFAM" id="SSF53254">
    <property type="entry name" value="Phosphoglycerate mutase-like"/>
    <property type="match status" value="1"/>
</dbReference>
<dbReference type="CDD" id="cd07067">
    <property type="entry name" value="HP_PGM_like"/>
    <property type="match status" value="1"/>
</dbReference>
<accession>A0A200Q2H9</accession>
<dbReference type="InterPro" id="IPR012398">
    <property type="entry name" value="PRIB5"/>
</dbReference>
<dbReference type="Proteomes" id="UP000195402">
    <property type="component" value="Unassembled WGS sequence"/>
</dbReference>
<dbReference type="EMBL" id="MVGT01003291">
    <property type="protein sequence ID" value="OVA04670.1"/>
    <property type="molecule type" value="Genomic_DNA"/>
</dbReference>
<dbReference type="PIRSF" id="PIRSF015897">
    <property type="entry name" value="PRIB5"/>
    <property type="match status" value="1"/>
</dbReference>
<dbReference type="FunFam" id="3.40.50.1240:FF:000039">
    <property type="entry name" value="Phosphoglycerate mutase family protein"/>
    <property type="match status" value="1"/>
</dbReference>
<gene>
    <name evidence="1" type="ORF">BVC80_8841g12</name>
</gene>
<dbReference type="PANTHER" id="PTHR16469">
    <property type="entry name" value="UBIQUITIN-ASSOCIATED AND SH3 DOMAIN-CONTAINING BA-RELATED"/>
    <property type="match status" value="1"/>
</dbReference>
<evidence type="ECO:0000313" key="1">
    <source>
        <dbReference type="EMBL" id="OVA04670.1"/>
    </source>
</evidence>
<dbReference type="AlphaFoldDB" id="A0A200Q2H9"/>
<evidence type="ECO:0000313" key="2">
    <source>
        <dbReference type="Proteomes" id="UP000195402"/>
    </source>
</evidence>
<keyword evidence="2" id="KW-1185">Reference proteome</keyword>
<dbReference type="InParanoid" id="A0A200Q2H9"/>
<organism evidence="1 2">
    <name type="scientific">Macleaya cordata</name>
    <name type="common">Five-seeded plume-poppy</name>
    <name type="synonym">Bocconia cordata</name>
    <dbReference type="NCBI Taxonomy" id="56857"/>
    <lineage>
        <taxon>Eukaryota</taxon>
        <taxon>Viridiplantae</taxon>
        <taxon>Streptophyta</taxon>
        <taxon>Embryophyta</taxon>
        <taxon>Tracheophyta</taxon>
        <taxon>Spermatophyta</taxon>
        <taxon>Magnoliopsida</taxon>
        <taxon>Ranunculales</taxon>
        <taxon>Papaveraceae</taxon>
        <taxon>Papaveroideae</taxon>
        <taxon>Macleaya</taxon>
    </lineage>
</organism>